<dbReference type="SUPFAM" id="SSF56542">
    <property type="entry name" value="Substrate-binding domain of HMG-CoA reductase"/>
    <property type="match status" value="1"/>
</dbReference>
<evidence type="ECO:0000313" key="5">
    <source>
        <dbReference type="EMBL" id="OGF98728.1"/>
    </source>
</evidence>
<dbReference type="InterPro" id="IPR023074">
    <property type="entry name" value="HMG_CoA_Rdtase_cat_sf"/>
</dbReference>
<accession>A0A1F5YEW3</accession>
<keyword evidence="4" id="KW-0560">Oxidoreductase</keyword>
<comment type="caution">
    <text evidence="5">The sequence shown here is derived from an EMBL/GenBank/DDBJ whole genome shotgun (WGS) entry which is preliminary data.</text>
</comment>
<dbReference type="PROSITE" id="PS50065">
    <property type="entry name" value="HMG_COA_REDUCTASE_4"/>
    <property type="match status" value="1"/>
</dbReference>
<evidence type="ECO:0000256" key="2">
    <source>
        <dbReference type="ARBA" id="ARBA00012999"/>
    </source>
</evidence>
<organism evidence="5 6">
    <name type="scientific">Candidatus Gottesmanbacteria bacterium RBG_16_38_7b</name>
    <dbReference type="NCBI Taxonomy" id="1798372"/>
    <lineage>
        <taxon>Bacteria</taxon>
        <taxon>Candidatus Gottesmaniibacteriota</taxon>
    </lineage>
</organism>
<dbReference type="GO" id="GO:0015936">
    <property type="term" value="P:coenzyme A metabolic process"/>
    <property type="evidence" value="ECO:0007669"/>
    <property type="project" value="InterPro"/>
</dbReference>
<dbReference type="Pfam" id="PF00368">
    <property type="entry name" value="HMG-CoA_red"/>
    <property type="match status" value="1"/>
</dbReference>
<dbReference type="PROSITE" id="PS00318">
    <property type="entry name" value="HMG_COA_REDUCTASE_2"/>
    <property type="match status" value="1"/>
</dbReference>
<evidence type="ECO:0000256" key="1">
    <source>
        <dbReference type="ARBA" id="ARBA00007661"/>
    </source>
</evidence>
<proteinExistence type="inferred from homology"/>
<dbReference type="PANTHER" id="PTHR10572:SF24">
    <property type="entry name" value="3-HYDROXY-3-METHYLGLUTARYL-COENZYME A REDUCTASE"/>
    <property type="match status" value="1"/>
</dbReference>
<dbReference type="AlphaFoldDB" id="A0A1F5YEW3"/>
<dbReference type="InterPro" id="IPR009029">
    <property type="entry name" value="HMG_CoA_Rdtase_sub-bd_dom_sf"/>
</dbReference>
<dbReference type="SUPFAM" id="SSF55035">
    <property type="entry name" value="NAD-binding domain of HMG-CoA reductase"/>
    <property type="match status" value="1"/>
</dbReference>
<dbReference type="GO" id="GO:0016126">
    <property type="term" value="P:sterol biosynthetic process"/>
    <property type="evidence" value="ECO:0007669"/>
    <property type="project" value="TreeGrafter"/>
</dbReference>
<evidence type="ECO:0000256" key="3">
    <source>
        <dbReference type="ARBA" id="ARBA00022857"/>
    </source>
</evidence>
<dbReference type="EC" id="1.1.1.34" evidence="2"/>
<dbReference type="PRINTS" id="PR00071">
    <property type="entry name" value="HMGCOARDTASE"/>
</dbReference>
<dbReference type="GO" id="GO:0004420">
    <property type="term" value="F:hydroxymethylglutaryl-CoA reductase (NADPH) activity"/>
    <property type="evidence" value="ECO:0007669"/>
    <property type="project" value="UniProtKB-EC"/>
</dbReference>
<keyword evidence="3" id="KW-0521">NADP</keyword>
<dbReference type="Gene3D" id="3.30.70.420">
    <property type="entry name" value="Hydroxymethylglutaryl-CoA reductase, class I/II, NAD/NADP-binding domain"/>
    <property type="match status" value="1"/>
</dbReference>
<name>A0A1F5YEW3_9BACT</name>
<dbReference type="InterPro" id="IPR023076">
    <property type="entry name" value="HMG_CoA_Rdtase_CS"/>
</dbReference>
<protein>
    <recommendedName>
        <fullName evidence="2">hydroxymethylglutaryl-CoA reductase (NADPH)</fullName>
        <ecNumber evidence="2">1.1.1.34</ecNumber>
    </recommendedName>
</protein>
<dbReference type="GO" id="GO:0008299">
    <property type="term" value="P:isoprenoid biosynthetic process"/>
    <property type="evidence" value="ECO:0007669"/>
    <property type="project" value="InterPro"/>
</dbReference>
<dbReference type="InterPro" id="IPR004554">
    <property type="entry name" value="HMG_CoA_Rdtase_eu_arc"/>
</dbReference>
<dbReference type="InterPro" id="IPR009023">
    <property type="entry name" value="HMG_CoA_Rdtase_NAD(P)-bd_sf"/>
</dbReference>
<dbReference type="Proteomes" id="UP000177396">
    <property type="component" value="Unassembled WGS sequence"/>
</dbReference>
<sequence>MTLSLLKTIIQRKKYLENKLKMNFSAISVYPKNLDNAQHKNCENMIGATQIPLGIAGPLKVSGNYTEGSFFLPLATTEGALVASVNRGCKAATLSGGVRSFCQDVGITRGSVFKTPGLKDSFILKKFLQDNFSRLKKLAAATSSHLQLIALQTKIVGNLLYIRFSYDSQEAMGMNMVTIATDKLVQFISLKTGNLCLSVAANFDVDKKPSYLNFIEGRGRQVWAEAVISAPIIRDVLKTSASKIDEVVRLKCYLGSIISGSLGFNAHFANILSALFIALGQDVAHVAEGSIGLTTTEIVNNNLYISVYLPDLPLGTIGGGTSLPAQQEALRILNVTAGEKGEKARKLAEIVGAAVLAGELSLLSALSVGQLASSHMKLARNGS</sequence>
<gene>
    <name evidence="5" type="ORF">A2153_00230</name>
</gene>
<dbReference type="CDD" id="cd00643">
    <property type="entry name" value="HMG-CoA_reductase_classI"/>
    <property type="match status" value="1"/>
</dbReference>
<comment type="similarity">
    <text evidence="1">Belongs to the HMG-CoA reductase family.</text>
</comment>
<dbReference type="EMBL" id="MFJB01000089">
    <property type="protein sequence ID" value="OGF98728.1"/>
    <property type="molecule type" value="Genomic_DNA"/>
</dbReference>
<reference evidence="5 6" key="1">
    <citation type="journal article" date="2016" name="Nat. Commun.">
        <title>Thousands of microbial genomes shed light on interconnected biogeochemical processes in an aquifer system.</title>
        <authorList>
            <person name="Anantharaman K."/>
            <person name="Brown C.T."/>
            <person name="Hug L.A."/>
            <person name="Sharon I."/>
            <person name="Castelle C.J."/>
            <person name="Probst A.J."/>
            <person name="Thomas B.C."/>
            <person name="Singh A."/>
            <person name="Wilkins M.J."/>
            <person name="Karaoz U."/>
            <person name="Brodie E.L."/>
            <person name="Williams K.H."/>
            <person name="Hubbard S.S."/>
            <person name="Banfield J.F."/>
        </authorList>
    </citation>
    <scope>NUCLEOTIDE SEQUENCE [LARGE SCALE GENOMIC DNA]</scope>
</reference>
<dbReference type="PANTHER" id="PTHR10572">
    <property type="entry name" value="3-HYDROXY-3-METHYLGLUTARYL-COENZYME A REDUCTASE"/>
    <property type="match status" value="1"/>
</dbReference>
<evidence type="ECO:0000256" key="4">
    <source>
        <dbReference type="ARBA" id="ARBA00023002"/>
    </source>
</evidence>
<dbReference type="InterPro" id="IPR002202">
    <property type="entry name" value="HMG_CoA_Rdtase"/>
</dbReference>
<dbReference type="Gene3D" id="3.90.770.10">
    <property type="entry name" value="3-hydroxy-3-methylglutaryl-coenzyme A Reductase, Chain A, domain 2"/>
    <property type="match status" value="1"/>
</dbReference>
<evidence type="ECO:0000313" key="6">
    <source>
        <dbReference type="Proteomes" id="UP000177396"/>
    </source>
</evidence>